<keyword evidence="17" id="KW-1185">Reference proteome</keyword>
<reference evidence="16" key="4">
    <citation type="journal article" date="2022" name="PLoS Pathog.">
        <title>Chromosome-level genome of Schistosoma haematobium underpins genome-wide explorations of molecular variation.</title>
        <authorList>
            <person name="Stroehlein A.J."/>
            <person name="Korhonen P.K."/>
            <person name="Lee V.V."/>
            <person name="Ralph S.A."/>
            <person name="Mentink-Kane M."/>
            <person name="You H."/>
            <person name="McManus D.P."/>
            <person name="Tchuente L.T."/>
            <person name="Stothard J.R."/>
            <person name="Kaur P."/>
            <person name="Dudchenko O."/>
            <person name="Aiden E.L."/>
            <person name="Yang B."/>
            <person name="Yang H."/>
            <person name="Emery A.M."/>
            <person name="Webster B.L."/>
            <person name="Brindley P.J."/>
            <person name="Rollinson D."/>
            <person name="Chang B.C.H."/>
            <person name="Gasser R.B."/>
            <person name="Young N.D."/>
        </authorList>
    </citation>
    <scope>NUCLEOTIDE SEQUENCE</scope>
</reference>
<evidence type="ECO:0000256" key="7">
    <source>
        <dbReference type="ARBA" id="ARBA00022763"/>
    </source>
</evidence>
<dbReference type="CDD" id="cd20074">
    <property type="entry name" value="XPF_nuclease_Mus81"/>
    <property type="match status" value="1"/>
</dbReference>
<dbReference type="EC" id="3.1.22.-" evidence="13"/>
<gene>
    <name evidence="16" type="primary">MUS81_1</name>
    <name evidence="16" type="ORF">MS3_00007323</name>
</gene>
<comment type="cofactor">
    <cofactor evidence="1 13">
        <name>Mg(2+)</name>
        <dbReference type="ChEBI" id="CHEBI:18420"/>
    </cofactor>
</comment>
<dbReference type="Gene3D" id="3.40.50.10130">
    <property type="match status" value="1"/>
</dbReference>
<comment type="caution">
    <text evidence="16">The sequence shown here is derived from an EMBL/GenBank/DDBJ whole genome shotgun (WGS) entry which is preliminary data.</text>
</comment>
<dbReference type="EMBL" id="AMPZ03000005">
    <property type="protein sequence ID" value="KAH9582635.1"/>
    <property type="molecule type" value="Genomic_DNA"/>
</dbReference>
<comment type="similarity">
    <text evidence="3 13">Belongs to the XPF family.</text>
</comment>
<dbReference type="InterPro" id="IPR010996">
    <property type="entry name" value="HHH_MUS81"/>
</dbReference>
<dbReference type="InterPro" id="IPR027421">
    <property type="entry name" value="DNA_pol_lamdba_lyase_dom_sf"/>
</dbReference>
<dbReference type="SUPFAM" id="SSF52980">
    <property type="entry name" value="Restriction endonuclease-like"/>
    <property type="match status" value="1"/>
</dbReference>
<proteinExistence type="inferred from homology"/>
<evidence type="ECO:0000256" key="8">
    <source>
        <dbReference type="ARBA" id="ARBA00022801"/>
    </source>
</evidence>
<evidence type="ECO:0000256" key="10">
    <source>
        <dbReference type="ARBA" id="ARBA00023172"/>
    </source>
</evidence>
<evidence type="ECO:0000259" key="15">
    <source>
        <dbReference type="SMART" id="SM00891"/>
    </source>
</evidence>
<dbReference type="GeneID" id="24589877"/>
<dbReference type="RefSeq" id="XP_051066114.1">
    <property type="nucleotide sequence ID" value="XM_051215586.1"/>
</dbReference>
<dbReference type="GO" id="GO:0031573">
    <property type="term" value="P:mitotic intra-S DNA damage checkpoint signaling"/>
    <property type="evidence" value="ECO:0007669"/>
    <property type="project" value="TreeGrafter"/>
</dbReference>
<keyword evidence="6 13" id="KW-0255">Endonuclease</keyword>
<dbReference type="GO" id="GO:0031297">
    <property type="term" value="P:replication fork processing"/>
    <property type="evidence" value="ECO:0007669"/>
    <property type="project" value="UniProtKB-ARBA"/>
</dbReference>
<dbReference type="GO" id="GO:0048476">
    <property type="term" value="C:Holliday junction resolvase complex"/>
    <property type="evidence" value="ECO:0007669"/>
    <property type="project" value="UniProtKB-UniRule"/>
</dbReference>
<evidence type="ECO:0000256" key="9">
    <source>
        <dbReference type="ARBA" id="ARBA00022842"/>
    </source>
</evidence>
<evidence type="ECO:0000256" key="14">
    <source>
        <dbReference type="SAM" id="MobiDB-lite"/>
    </source>
</evidence>
<dbReference type="GO" id="GO:0008821">
    <property type="term" value="F:crossover junction DNA endonuclease activity"/>
    <property type="evidence" value="ECO:0007669"/>
    <property type="project" value="UniProtKB-UniRule"/>
</dbReference>
<keyword evidence="12 13" id="KW-0539">Nucleus</keyword>
<dbReference type="GO" id="GO:0000727">
    <property type="term" value="P:double-strand break repair via break-induced replication"/>
    <property type="evidence" value="ECO:0007669"/>
    <property type="project" value="UniProtKB-UniRule"/>
</dbReference>
<dbReference type="InterPro" id="IPR011335">
    <property type="entry name" value="Restrct_endonuc-II-like"/>
</dbReference>
<dbReference type="InterPro" id="IPR033309">
    <property type="entry name" value="Mus81"/>
</dbReference>
<keyword evidence="9 13" id="KW-0460">Magnesium</keyword>
<dbReference type="GO" id="GO:0003677">
    <property type="term" value="F:DNA binding"/>
    <property type="evidence" value="ECO:0007669"/>
    <property type="project" value="UniProtKB-UniRule"/>
</dbReference>
<dbReference type="FunFam" id="3.40.50.10130:FF:000003">
    <property type="entry name" value="Crossover junction endonuclease MUS81"/>
    <property type="match status" value="1"/>
</dbReference>
<evidence type="ECO:0000256" key="2">
    <source>
        <dbReference type="ARBA" id="ARBA00004123"/>
    </source>
</evidence>
<dbReference type="InterPro" id="IPR047416">
    <property type="entry name" value="XPF_nuclease_Mus81"/>
</dbReference>
<dbReference type="GO" id="GO:0048257">
    <property type="term" value="F:3'-flap endonuclease activity"/>
    <property type="evidence" value="ECO:0007669"/>
    <property type="project" value="TreeGrafter"/>
</dbReference>
<dbReference type="Pfam" id="PF14716">
    <property type="entry name" value="HHH_8"/>
    <property type="match status" value="1"/>
</dbReference>
<comment type="subcellular location">
    <subcellularLocation>
        <location evidence="2 13">Nucleus</location>
    </subcellularLocation>
</comment>
<dbReference type="GO" id="GO:0006308">
    <property type="term" value="P:DNA catabolic process"/>
    <property type="evidence" value="ECO:0007669"/>
    <property type="project" value="UniProtKB-UniRule"/>
</dbReference>
<evidence type="ECO:0000256" key="4">
    <source>
        <dbReference type="ARBA" id="ARBA00022722"/>
    </source>
</evidence>
<evidence type="ECO:0000313" key="16">
    <source>
        <dbReference type="EMBL" id="KAH9582635.1"/>
    </source>
</evidence>
<keyword evidence="8 13" id="KW-0378">Hydrolase</keyword>
<sequence>MENTPNCLVSWIFHTNNWTLNHSLSRKKKKIDGGPNLLFQSWITEAMENAFVKDAKSYYAYRKALSSLKKYPLLLQSGKECKILEGFGAKLCDFLDEKLNNYAEDLQLSAIEALHYGNKNIKESIMSSIITATTTKCCKINQLPTEKDVLLKELNINSTDNDITLPNLIQTNATHDNVTSEIINNENLISQYSVCAKKILEVIRSSKHPSGCSMCELSAYFRNHEQIDPQLIQCEIDKLINMKIVQYVNNSPPRLKITDVGSNLSTSMCSKSEIAQKETDYTTETTLDLKCSMDSSMSTDLSEISSYGLYFTYVDEHNNPVHLKRNAHQREYNLDGEVNLPGYRIRCIYEDLIISGVSYRIDWSSSGLTENGITYTYAYLLDPNAPNLCTNPISSIKSIDTTNSSAMITTSSTTFTFKPISKVNNSTSLETGIKRCKSQESVSHNGLTSKSSRNCTNSVAPESTMQPKSPTHSHPILTRQLSLPGTSEMISLNRAMTKYSSQTSGEPPNPHIISTRNCLNPIGDELQKHQISFSSSSSLTPFIVPANSYEIILLADVRENFGSNKVRQMLPTVFQKYSIKCESRALPVGDFLWIARWRNESDCLMEAVLDQIIERKRMDDLAHSIVDGRFREQKYRLKRTGLLQLIYLIEECSMMHNQKVAYDVLIQAISNAQIIDGLHIMTTKSLEDTVDLLAALSRRLQSRVSNDLYVNHQKSNDMPFKLNTLNALSWCEFVKLANKSPDPSIRDIFAKHLMQIPGCSGPKITSIMEKYPTPCILMDAYDKQPTMSGKSNMLAQLKPADSNRCIGTALSQSIAFAFNTL</sequence>
<evidence type="ECO:0000256" key="5">
    <source>
        <dbReference type="ARBA" id="ARBA00022723"/>
    </source>
</evidence>
<dbReference type="GO" id="GO:0046872">
    <property type="term" value="F:metal ion binding"/>
    <property type="evidence" value="ECO:0007669"/>
    <property type="project" value="UniProtKB-UniRule"/>
</dbReference>
<dbReference type="FunFam" id="1.10.150.110:FF:000001">
    <property type="entry name" value="Putative Crossover junction endonuclease MUS81"/>
    <property type="match status" value="1"/>
</dbReference>
<dbReference type="InterPro" id="IPR042530">
    <property type="entry name" value="EME1/EME2_C"/>
</dbReference>
<accession>A0A922ILP2</accession>
<evidence type="ECO:0000256" key="12">
    <source>
        <dbReference type="ARBA" id="ARBA00023242"/>
    </source>
</evidence>
<evidence type="ECO:0000313" key="17">
    <source>
        <dbReference type="Proteomes" id="UP000471633"/>
    </source>
</evidence>
<keyword evidence="5 13" id="KW-0479">Metal-binding</keyword>
<dbReference type="AlphaFoldDB" id="A0A922ILP2"/>
<dbReference type="Proteomes" id="UP000471633">
    <property type="component" value="Unassembled WGS sequence"/>
</dbReference>
<dbReference type="PANTHER" id="PTHR13451">
    <property type="entry name" value="CLASS II CROSSOVER JUNCTION ENDONUCLEASE MUS81"/>
    <property type="match status" value="1"/>
</dbReference>
<feature type="region of interest" description="Disordered" evidence="14">
    <location>
        <begin position="440"/>
        <end position="477"/>
    </location>
</feature>
<dbReference type="GO" id="GO:0005634">
    <property type="term" value="C:nucleus"/>
    <property type="evidence" value="ECO:0007669"/>
    <property type="project" value="UniProtKB-SubCell"/>
</dbReference>
<evidence type="ECO:0000256" key="6">
    <source>
        <dbReference type="ARBA" id="ARBA00022759"/>
    </source>
</evidence>
<reference evidence="16" key="1">
    <citation type="journal article" date="2012" name="Nat. Genet.">
        <title>Whole-genome sequence of Schistosoma haematobium.</title>
        <authorList>
            <person name="Young N.D."/>
            <person name="Jex A.R."/>
            <person name="Li B."/>
            <person name="Liu S."/>
            <person name="Yang L."/>
            <person name="Xiong Z."/>
            <person name="Li Y."/>
            <person name="Cantacessi C."/>
            <person name="Hall R.S."/>
            <person name="Xu X."/>
            <person name="Chen F."/>
            <person name="Wu X."/>
            <person name="Zerlotini A."/>
            <person name="Oliveira G."/>
            <person name="Hofmann A."/>
            <person name="Zhang G."/>
            <person name="Fang X."/>
            <person name="Kang Y."/>
            <person name="Campbell B.E."/>
            <person name="Loukas A."/>
            <person name="Ranganathan S."/>
            <person name="Rollinson D."/>
            <person name="Rinaldi G."/>
            <person name="Brindley P.J."/>
            <person name="Yang H."/>
            <person name="Wang J."/>
            <person name="Wang J."/>
            <person name="Gasser R.B."/>
        </authorList>
    </citation>
    <scope>NUCLEOTIDE SEQUENCE</scope>
</reference>
<keyword evidence="10 13" id="KW-0233">DNA recombination</keyword>
<keyword evidence="11 13" id="KW-0234">DNA repair</keyword>
<dbReference type="CTD" id="24589877"/>
<reference evidence="16" key="2">
    <citation type="journal article" date="2019" name="Gigascience">
        <title>High-quality Schistosoma haematobium genome achieved by single-molecule and long-range sequencing.</title>
        <authorList>
            <person name="Stroehlein A.J."/>
            <person name="Korhonen P.K."/>
            <person name="Chong T.M."/>
            <person name="Lim Y.L."/>
            <person name="Chan K.G."/>
            <person name="Webster B."/>
            <person name="Rollinson D."/>
            <person name="Brindley P.J."/>
            <person name="Gasser R.B."/>
            <person name="Young N.D."/>
        </authorList>
    </citation>
    <scope>NUCLEOTIDE SEQUENCE</scope>
</reference>
<dbReference type="Gene3D" id="1.10.150.670">
    <property type="entry name" value="Crossover junction endonuclease EME1, DNA-binding domain"/>
    <property type="match status" value="1"/>
</dbReference>
<dbReference type="Pfam" id="PF02732">
    <property type="entry name" value="ERCC4"/>
    <property type="match status" value="1"/>
</dbReference>
<dbReference type="SMART" id="SM00891">
    <property type="entry name" value="ERCC4"/>
    <property type="match status" value="1"/>
</dbReference>
<keyword evidence="7 13" id="KW-0227">DNA damage</keyword>
<protein>
    <recommendedName>
        <fullName evidence="13">Crossover junction endonuclease MUS81</fullName>
        <ecNumber evidence="13">3.1.22.-</ecNumber>
    </recommendedName>
</protein>
<evidence type="ECO:0000256" key="3">
    <source>
        <dbReference type="ARBA" id="ARBA00010015"/>
    </source>
</evidence>
<dbReference type="SUPFAM" id="SSF47802">
    <property type="entry name" value="DNA polymerase beta, N-terminal domain-like"/>
    <property type="match status" value="1"/>
</dbReference>
<evidence type="ECO:0000256" key="11">
    <source>
        <dbReference type="ARBA" id="ARBA00023204"/>
    </source>
</evidence>
<keyword evidence="4 13" id="KW-0540">Nuclease</keyword>
<reference evidence="16" key="3">
    <citation type="submission" date="2021-06" db="EMBL/GenBank/DDBJ databases">
        <title>Chromosome-level genome assembly for S. haematobium.</title>
        <authorList>
            <person name="Stroehlein A.J."/>
        </authorList>
    </citation>
    <scope>NUCLEOTIDE SEQUENCE</scope>
</reference>
<comment type="subunit">
    <text evidence="13">Interacts with EME1.</text>
</comment>
<feature type="compositionally biased region" description="Polar residues" evidence="14">
    <location>
        <begin position="440"/>
        <end position="472"/>
    </location>
</feature>
<comment type="function">
    <text evidence="13">Interacts with EME1 to form a DNA structure-specific endonuclease with substrate preference for branched DNA structures with a 5'-end at the branch nick. Typical substrates include 3'-flap structures, D-loops, replication forks and nicked Holliday junctions. May be required in mitosis for the processing of stalled or collapsed replication fork intermediates. May be required in meiosis for the repair of meiosis-specific double strand breaks subsequent to single-end invasion (SEI).</text>
</comment>
<evidence type="ECO:0000256" key="1">
    <source>
        <dbReference type="ARBA" id="ARBA00001946"/>
    </source>
</evidence>
<dbReference type="Gene3D" id="1.10.150.110">
    <property type="entry name" value="DNA polymerase beta, N-terminal domain-like"/>
    <property type="match status" value="1"/>
</dbReference>
<dbReference type="InterPro" id="IPR006166">
    <property type="entry name" value="ERCC4_domain"/>
</dbReference>
<dbReference type="GO" id="GO:0000712">
    <property type="term" value="P:resolution of meiotic recombination intermediates"/>
    <property type="evidence" value="ECO:0007669"/>
    <property type="project" value="TreeGrafter"/>
</dbReference>
<evidence type="ECO:0000256" key="13">
    <source>
        <dbReference type="RuleBase" id="RU369042"/>
    </source>
</evidence>
<organism evidence="16 17">
    <name type="scientific">Schistosoma haematobium</name>
    <name type="common">Blood fluke</name>
    <dbReference type="NCBI Taxonomy" id="6185"/>
    <lineage>
        <taxon>Eukaryota</taxon>
        <taxon>Metazoa</taxon>
        <taxon>Spiralia</taxon>
        <taxon>Lophotrochozoa</taxon>
        <taxon>Platyhelminthes</taxon>
        <taxon>Trematoda</taxon>
        <taxon>Digenea</taxon>
        <taxon>Strigeidida</taxon>
        <taxon>Schistosomatoidea</taxon>
        <taxon>Schistosomatidae</taxon>
        <taxon>Schistosoma</taxon>
    </lineage>
</organism>
<name>A0A922ILP2_SCHHA</name>
<dbReference type="PANTHER" id="PTHR13451:SF0">
    <property type="entry name" value="CROSSOVER JUNCTION ENDONUCLEASE MUS81"/>
    <property type="match status" value="1"/>
</dbReference>
<feature type="domain" description="ERCC4" evidence="15">
    <location>
        <begin position="552"/>
        <end position="653"/>
    </location>
</feature>